<evidence type="ECO:0000256" key="14">
    <source>
        <dbReference type="ARBA" id="ARBA00023136"/>
    </source>
</evidence>
<keyword evidence="13 17" id="KW-1133">Transmembrane helix</keyword>
<dbReference type="RefSeq" id="XP_020434473.1">
    <property type="nucleotide sequence ID" value="XM_020575678.1"/>
</dbReference>
<dbReference type="OMA" id="RICIVCR"/>
<evidence type="ECO:0000256" key="8">
    <source>
        <dbReference type="ARBA" id="ARBA00022723"/>
    </source>
</evidence>
<evidence type="ECO:0000256" key="3">
    <source>
        <dbReference type="ARBA" id="ARBA00004906"/>
    </source>
</evidence>
<feature type="compositionally biased region" description="Acidic residues" evidence="16">
    <location>
        <begin position="571"/>
        <end position="580"/>
    </location>
</feature>
<evidence type="ECO:0000256" key="7">
    <source>
        <dbReference type="ARBA" id="ARBA00022692"/>
    </source>
</evidence>
<feature type="compositionally biased region" description="Low complexity" evidence="16">
    <location>
        <begin position="499"/>
        <end position="529"/>
    </location>
</feature>
<name>D3B8I8_HETP5</name>
<feature type="region of interest" description="Disordered" evidence="16">
    <location>
        <begin position="498"/>
        <end position="607"/>
    </location>
</feature>
<feature type="transmembrane region" description="Helical" evidence="17">
    <location>
        <begin position="6"/>
        <end position="23"/>
    </location>
</feature>
<feature type="domain" description="RING-type" evidence="18">
    <location>
        <begin position="278"/>
        <end position="316"/>
    </location>
</feature>
<dbReference type="GO" id="GO:0008270">
    <property type="term" value="F:zinc ion binding"/>
    <property type="evidence" value="ECO:0007669"/>
    <property type="project" value="UniProtKB-KW"/>
</dbReference>
<comment type="caution">
    <text evidence="19">The sequence shown here is derived from an EMBL/GenBank/DDBJ whole genome shotgun (WGS) entry which is preliminary data.</text>
</comment>
<dbReference type="InterPro" id="IPR013083">
    <property type="entry name" value="Znf_RING/FYVE/PHD"/>
</dbReference>
<keyword evidence="7 17" id="KW-0812">Transmembrane</keyword>
<reference evidence="19 20" key="1">
    <citation type="journal article" date="2011" name="Genome Res.">
        <title>Phylogeny-wide analysis of social amoeba genomes highlights ancient origins for complex intercellular communication.</title>
        <authorList>
            <person name="Heidel A.J."/>
            <person name="Lawal H.M."/>
            <person name="Felder M."/>
            <person name="Schilde C."/>
            <person name="Helps N.R."/>
            <person name="Tunggal B."/>
            <person name="Rivero F."/>
            <person name="John U."/>
            <person name="Schleicher M."/>
            <person name="Eichinger L."/>
            <person name="Platzer M."/>
            <person name="Noegel A.A."/>
            <person name="Schaap P."/>
            <person name="Gloeckner G."/>
        </authorList>
    </citation>
    <scope>NUCLEOTIDE SEQUENCE [LARGE SCALE GENOMIC DNA]</scope>
    <source>
        <strain evidence="20">ATCC 26659 / Pp 5 / PN500</strain>
    </source>
</reference>
<dbReference type="PANTHER" id="PTHR22763:SF184">
    <property type="entry name" value="E3 UBIQUITIN-PROTEIN LIGASE SYNOVIOLIN"/>
    <property type="match status" value="1"/>
</dbReference>
<dbReference type="PROSITE" id="PS50089">
    <property type="entry name" value="ZF_RING_2"/>
    <property type="match status" value="1"/>
</dbReference>
<keyword evidence="9 15" id="KW-0863">Zinc-finger</keyword>
<evidence type="ECO:0000259" key="18">
    <source>
        <dbReference type="PROSITE" id="PS50089"/>
    </source>
</evidence>
<dbReference type="EC" id="2.3.2.27" evidence="5"/>
<comment type="pathway">
    <text evidence="3">Protein modification; protein ubiquitination.</text>
</comment>
<gene>
    <name evidence="19" type="ORF">PPL_04781</name>
</gene>
<evidence type="ECO:0000256" key="17">
    <source>
        <dbReference type="SAM" id="Phobius"/>
    </source>
</evidence>
<dbReference type="InterPro" id="IPR001841">
    <property type="entry name" value="Znf_RING"/>
</dbReference>
<dbReference type="Gene3D" id="3.30.40.10">
    <property type="entry name" value="Zinc/RING finger domain, C3HC4 (zinc finger)"/>
    <property type="match status" value="1"/>
</dbReference>
<dbReference type="InterPro" id="IPR050731">
    <property type="entry name" value="HRD1_E3_ubiq-ligases"/>
</dbReference>
<keyword evidence="8" id="KW-0479">Metal-binding</keyword>
<dbReference type="GO" id="GO:0005789">
    <property type="term" value="C:endoplasmic reticulum membrane"/>
    <property type="evidence" value="ECO:0007669"/>
    <property type="project" value="UniProtKB-SubCell"/>
</dbReference>
<dbReference type="Pfam" id="PF13639">
    <property type="entry name" value="zf-RING_2"/>
    <property type="match status" value="1"/>
</dbReference>
<dbReference type="GO" id="GO:0043161">
    <property type="term" value="P:proteasome-mediated ubiquitin-dependent protein catabolic process"/>
    <property type="evidence" value="ECO:0007669"/>
    <property type="project" value="TreeGrafter"/>
</dbReference>
<feature type="transmembrane region" description="Helical" evidence="17">
    <location>
        <begin position="90"/>
        <end position="110"/>
    </location>
</feature>
<keyword evidence="14 17" id="KW-0472">Membrane</keyword>
<evidence type="ECO:0000256" key="12">
    <source>
        <dbReference type="ARBA" id="ARBA00022833"/>
    </source>
</evidence>
<comment type="catalytic activity">
    <reaction evidence="1">
        <text>S-ubiquitinyl-[E2 ubiquitin-conjugating enzyme]-L-cysteine + [acceptor protein]-L-lysine = [E2 ubiquitin-conjugating enzyme]-L-cysteine + N(6)-ubiquitinyl-[acceptor protein]-L-lysine.</text>
        <dbReference type="EC" id="2.3.2.27"/>
    </reaction>
</comment>
<evidence type="ECO:0000256" key="4">
    <source>
        <dbReference type="ARBA" id="ARBA00010089"/>
    </source>
</evidence>
<dbReference type="InParanoid" id="D3B8I8"/>
<evidence type="ECO:0000256" key="5">
    <source>
        <dbReference type="ARBA" id="ARBA00012483"/>
    </source>
</evidence>
<dbReference type="SUPFAM" id="SSF57850">
    <property type="entry name" value="RING/U-box"/>
    <property type="match status" value="1"/>
</dbReference>
<evidence type="ECO:0000256" key="10">
    <source>
        <dbReference type="ARBA" id="ARBA00022786"/>
    </source>
</evidence>
<feature type="transmembrane region" description="Helical" evidence="17">
    <location>
        <begin position="214"/>
        <end position="235"/>
    </location>
</feature>
<dbReference type="CDD" id="cd16479">
    <property type="entry name" value="RING-H2_synoviolin"/>
    <property type="match status" value="1"/>
</dbReference>
<evidence type="ECO:0000256" key="9">
    <source>
        <dbReference type="ARBA" id="ARBA00022771"/>
    </source>
</evidence>
<evidence type="ECO:0000256" key="15">
    <source>
        <dbReference type="PROSITE-ProRule" id="PRU00175"/>
    </source>
</evidence>
<dbReference type="PANTHER" id="PTHR22763">
    <property type="entry name" value="RING ZINC FINGER PROTEIN"/>
    <property type="match status" value="1"/>
</dbReference>
<keyword evidence="6" id="KW-0808">Transferase</keyword>
<dbReference type="GO" id="GO:0036503">
    <property type="term" value="P:ERAD pathway"/>
    <property type="evidence" value="ECO:0007669"/>
    <property type="project" value="TreeGrafter"/>
</dbReference>
<proteinExistence type="inferred from homology"/>
<dbReference type="GeneID" id="31360268"/>
<dbReference type="InterPro" id="IPR057992">
    <property type="entry name" value="TPR_SYVN1_N"/>
</dbReference>
<comment type="subcellular location">
    <subcellularLocation>
        <location evidence="2">Endoplasmic reticulum membrane</location>
        <topology evidence="2">Multi-pass membrane protein</topology>
    </subcellularLocation>
</comment>
<feature type="transmembrane region" description="Helical" evidence="17">
    <location>
        <begin position="160"/>
        <end position="184"/>
    </location>
</feature>
<feature type="region of interest" description="Disordered" evidence="16">
    <location>
        <begin position="426"/>
        <end position="458"/>
    </location>
</feature>
<keyword evidence="11" id="KW-0256">Endoplasmic reticulum</keyword>
<dbReference type="Pfam" id="PF25563">
    <property type="entry name" value="TPR_SYVN1_N"/>
    <property type="match status" value="1"/>
</dbReference>
<evidence type="ECO:0000256" key="2">
    <source>
        <dbReference type="ARBA" id="ARBA00004477"/>
    </source>
</evidence>
<dbReference type="STRING" id="670386.D3B8I8"/>
<evidence type="ECO:0000256" key="1">
    <source>
        <dbReference type="ARBA" id="ARBA00000900"/>
    </source>
</evidence>
<dbReference type="GO" id="GO:0061630">
    <property type="term" value="F:ubiquitin protein ligase activity"/>
    <property type="evidence" value="ECO:0007669"/>
    <property type="project" value="UniProtKB-EC"/>
</dbReference>
<dbReference type="AlphaFoldDB" id="D3B8I8"/>
<feature type="compositionally biased region" description="Basic and acidic residues" evidence="16">
    <location>
        <begin position="593"/>
        <end position="607"/>
    </location>
</feature>
<dbReference type="EMBL" id="ADBJ01000020">
    <property type="protein sequence ID" value="EFA82356.1"/>
    <property type="molecule type" value="Genomic_DNA"/>
</dbReference>
<evidence type="ECO:0000256" key="16">
    <source>
        <dbReference type="SAM" id="MobiDB-lite"/>
    </source>
</evidence>
<evidence type="ECO:0000256" key="11">
    <source>
        <dbReference type="ARBA" id="ARBA00022824"/>
    </source>
</evidence>
<evidence type="ECO:0000256" key="13">
    <source>
        <dbReference type="ARBA" id="ARBA00022989"/>
    </source>
</evidence>
<dbReference type="InterPro" id="IPR058051">
    <property type="entry name" value="Znf_RING_synoviolin"/>
</dbReference>
<feature type="compositionally biased region" description="Basic and acidic residues" evidence="16">
    <location>
        <begin position="547"/>
        <end position="562"/>
    </location>
</feature>
<feature type="transmembrane region" description="Helical" evidence="17">
    <location>
        <begin position="131"/>
        <end position="154"/>
    </location>
</feature>
<dbReference type="Proteomes" id="UP000001396">
    <property type="component" value="Unassembled WGS sequence"/>
</dbReference>
<comment type="similarity">
    <text evidence="4">Belongs to the HRD1 family.</text>
</comment>
<feature type="compositionally biased region" description="Low complexity" evidence="16">
    <location>
        <begin position="341"/>
        <end position="383"/>
    </location>
</feature>
<keyword evidence="10" id="KW-0833">Ubl conjugation pathway</keyword>
<dbReference type="SMART" id="SM00184">
    <property type="entry name" value="RING"/>
    <property type="match status" value="1"/>
</dbReference>
<organism evidence="19 20">
    <name type="scientific">Heterostelium pallidum (strain ATCC 26659 / Pp 5 / PN500)</name>
    <name type="common">Cellular slime mold</name>
    <name type="synonym">Polysphondylium pallidum</name>
    <dbReference type="NCBI Taxonomy" id="670386"/>
    <lineage>
        <taxon>Eukaryota</taxon>
        <taxon>Amoebozoa</taxon>
        <taxon>Evosea</taxon>
        <taxon>Eumycetozoa</taxon>
        <taxon>Dictyostelia</taxon>
        <taxon>Acytosteliales</taxon>
        <taxon>Acytosteliaceae</taxon>
        <taxon>Heterostelium</taxon>
    </lineage>
</organism>
<protein>
    <recommendedName>
        <fullName evidence="5">RING-type E3 ubiquitin transferase</fullName>
        <ecNumber evidence="5">2.3.2.27</ecNumber>
    </recommendedName>
</protein>
<evidence type="ECO:0000313" key="20">
    <source>
        <dbReference type="Proteomes" id="UP000001396"/>
    </source>
</evidence>
<evidence type="ECO:0000313" key="19">
    <source>
        <dbReference type="EMBL" id="EFA82356.1"/>
    </source>
</evidence>
<evidence type="ECO:0000256" key="6">
    <source>
        <dbReference type="ARBA" id="ARBA00022679"/>
    </source>
</evidence>
<keyword evidence="12" id="KW-0862">Zinc</keyword>
<feature type="region of interest" description="Disordered" evidence="16">
    <location>
        <begin position="330"/>
        <end position="385"/>
    </location>
</feature>
<sequence length="607" mass="70369">MRISLRYGLITTALTIGIIYHAFSKYKQFYPAGVYLATAKHSLLIFANMLVVMAYFLDRVQEREAEYLNDRLKSSITDTILALTIFRDHFNAQFIFLFLLLLFFQVFHWLTKNRVEYIEHTPYNFINHIRLVALLLLLLIGDMLFIYFAASSLIKDGPNVMLLFGLEFGLLLVTVLSTLITLFINIEGIKREGRWDNKGLYILYLEFATETCKAILYLVFFGVTLVYYGLPIHIIRQIFISLRTSVRRFNDIKKYRNITNERFPDATEAELNNTDRICIVCREDMTVGKKLPCGHILHMSCLRSWLERQQSCPICRADVLIDPVAAAAAAAQPQPQPQPQPQQQQQVPVAAAQQVPAQPAPAVAANNNHAHAQPQQQQQQQQPLGQHMHNLQELLQRFRQIEMQQQQQGHAQIHIRQIPVQNNVQQVHVQTQPQTQTQTQNDTTIPQQGEQQQQHQHQQYNPIEHLHFIQQHLIYLQQQTNILSAQLQLHYRNFTTVDQQQQQQPQNNNDIITPSSEKSTTTEVESTTTDNLENETKEAEEEIQVSDSKDNIESESPNEKDVSIQISSEQNVEENDDNLEDDFKKQLKRRAMSHRDRNNSESQRDYY</sequence>
<keyword evidence="20" id="KW-1185">Reference proteome</keyword>
<accession>D3B8I8</accession>